<dbReference type="InterPro" id="IPR025638">
    <property type="entry name" value="DUF4336"/>
</dbReference>
<sequence>MASGAHKLIPSDPEKVMVVRNVTPNIKICSTPFLRFGYIKVGGRGTIVALQSGNLAVFSPVAMTATVKKELATFGNGQVKYITALDQEHHIFLEEWHKAFPDAKVVGPDTLPEHRDKQGYFQIPKDRWVLMRSADRAGGFSVSEEFDREFDTEYNSSHPNKELIFRHKPTRTLIQADLFFNLPAYEQFSKTQMNPTSGILTRLFSAMNNTRGEAIWQRRFIWYAISAADRNGFNQSIGRIAKWDFDRVIPCHGDVIEQNGKGTFEKVFKWHLDALKKGN</sequence>
<reference evidence="1 2" key="1">
    <citation type="journal article" date="2012" name="PLoS Pathog.">
        <title>Diverse lifestyles and strategies of plant pathogenesis encoded in the genomes of eighteen Dothideomycetes fungi.</title>
        <authorList>
            <person name="Ohm R.A."/>
            <person name="Feau N."/>
            <person name="Henrissat B."/>
            <person name="Schoch C.L."/>
            <person name="Horwitz B.A."/>
            <person name="Barry K.W."/>
            <person name="Condon B.J."/>
            <person name="Copeland A.C."/>
            <person name="Dhillon B."/>
            <person name="Glaser F."/>
            <person name="Hesse C.N."/>
            <person name="Kosti I."/>
            <person name="LaButti K."/>
            <person name="Lindquist E.A."/>
            <person name="Lucas S."/>
            <person name="Salamov A.A."/>
            <person name="Bradshaw R.E."/>
            <person name="Ciuffetti L."/>
            <person name="Hamelin R.C."/>
            <person name="Kema G.H.J."/>
            <person name="Lawrence C."/>
            <person name="Scott J.A."/>
            <person name="Spatafora J.W."/>
            <person name="Turgeon B.G."/>
            <person name="de Wit P.J.G.M."/>
            <person name="Zhong S."/>
            <person name="Goodwin S.B."/>
            <person name="Grigoriev I.V."/>
        </authorList>
    </citation>
    <scope>NUCLEOTIDE SEQUENCE [LARGE SCALE GENOMIC DNA]</scope>
    <source>
        <strain evidence="1 2">UAMH 10762</strain>
    </source>
</reference>
<dbReference type="GeneID" id="19112574"/>
<dbReference type="OMA" id="IFRDVMA"/>
<dbReference type="InterPro" id="IPR036866">
    <property type="entry name" value="RibonucZ/Hydroxyglut_hydro"/>
</dbReference>
<dbReference type="OrthoDB" id="421671at2759"/>
<dbReference type="AlphaFoldDB" id="M2MEI2"/>
<accession>M2MEI2</accession>
<dbReference type="PANTHER" id="PTHR33835">
    <property type="entry name" value="YALI0C07656P"/>
    <property type="match status" value="1"/>
</dbReference>
<gene>
    <name evidence="1" type="ORF">BAUCODRAFT_34980</name>
</gene>
<dbReference type="eggNOG" id="ENOG502S1EZ">
    <property type="taxonomic scope" value="Eukaryota"/>
</dbReference>
<dbReference type="PANTHER" id="PTHR33835:SF1">
    <property type="entry name" value="METALLO-BETA-LACTAMASE DOMAIN-CONTAINING PROTEIN"/>
    <property type="match status" value="1"/>
</dbReference>
<evidence type="ECO:0000313" key="1">
    <source>
        <dbReference type="EMBL" id="EMC94981.1"/>
    </source>
</evidence>
<dbReference type="KEGG" id="bcom:BAUCODRAFT_34980"/>
<dbReference type="SUPFAM" id="SSF56281">
    <property type="entry name" value="Metallo-hydrolase/oxidoreductase"/>
    <property type="match status" value="1"/>
</dbReference>
<proteinExistence type="predicted"/>
<dbReference type="HOGENOM" id="CLU_056292_1_0_1"/>
<dbReference type="RefSeq" id="XP_007677380.1">
    <property type="nucleotide sequence ID" value="XM_007679190.1"/>
</dbReference>
<evidence type="ECO:0008006" key="3">
    <source>
        <dbReference type="Google" id="ProtNLM"/>
    </source>
</evidence>
<dbReference type="Proteomes" id="UP000011761">
    <property type="component" value="Unassembled WGS sequence"/>
</dbReference>
<name>M2MEI2_BAUPA</name>
<dbReference type="Pfam" id="PF14234">
    <property type="entry name" value="DUF4336"/>
    <property type="match status" value="1"/>
</dbReference>
<evidence type="ECO:0000313" key="2">
    <source>
        <dbReference type="Proteomes" id="UP000011761"/>
    </source>
</evidence>
<dbReference type="EMBL" id="KB445557">
    <property type="protein sequence ID" value="EMC94981.1"/>
    <property type="molecule type" value="Genomic_DNA"/>
</dbReference>
<protein>
    <recommendedName>
        <fullName evidence="3">Metallo-beta-lactamase domain-containing protein</fullName>
    </recommendedName>
</protein>
<organism evidence="1 2">
    <name type="scientific">Baudoinia panamericana (strain UAMH 10762)</name>
    <name type="common">Angels' share fungus</name>
    <name type="synonym">Baudoinia compniacensis (strain UAMH 10762)</name>
    <dbReference type="NCBI Taxonomy" id="717646"/>
    <lineage>
        <taxon>Eukaryota</taxon>
        <taxon>Fungi</taxon>
        <taxon>Dikarya</taxon>
        <taxon>Ascomycota</taxon>
        <taxon>Pezizomycotina</taxon>
        <taxon>Dothideomycetes</taxon>
        <taxon>Dothideomycetidae</taxon>
        <taxon>Mycosphaerellales</taxon>
        <taxon>Teratosphaeriaceae</taxon>
        <taxon>Baudoinia</taxon>
    </lineage>
</organism>
<keyword evidence="2" id="KW-1185">Reference proteome</keyword>